<reference evidence="1" key="1">
    <citation type="submission" date="2019-11" db="EMBL/GenBank/DDBJ databases">
        <title>Nori genome reveals adaptations in red seaweeds to the harsh intertidal environment.</title>
        <authorList>
            <person name="Wang D."/>
            <person name="Mao Y."/>
        </authorList>
    </citation>
    <scope>NUCLEOTIDE SEQUENCE</scope>
    <source>
        <tissue evidence="1">Gametophyte</tissue>
    </source>
</reference>
<accession>A0ACC3BP26</accession>
<gene>
    <name evidence="1" type="ORF">I4F81_001848</name>
</gene>
<organism evidence="1 2">
    <name type="scientific">Pyropia yezoensis</name>
    <name type="common">Susabi-nori</name>
    <name type="synonym">Porphyra yezoensis</name>
    <dbReference type="NCBI Taxonomy" id="2788"/>
    <lineage>
        <taxon>Eukaryota</taxon>
        <taxon>Rhodophyta</taxon>
        <taxon>Bangiophyceae</taxon>
        <taxon>Bangiales</taxon>
        <taxon>Bangiaceae</taxon>
        <taxon>Pyropia</taxon>
    </lineage>
</organism>
<evidence type="ECO:0000313" key="2">
    <source>
        <dbReference type="Proteomes" id="UP000798662"/>
    </source>
</evidence>
<proteinExistence type="predicted"/>
<comment type="caution">
    <text evidence="1">The sequence shown here is derived from an EMBL/GenBank/DDBJ whole genome shotgun (WGS) entry which is preliminary data.</text>
</comment>
<protein>
    <submittedName>
        <fullName evidence="1">Uncharacterized protein</fullName>
    </submittedName>
</protein>
<sequence>MTLSAFLVPAALRAVRHRTSSPSICCPSMPTGTPARPLPHRRRASYVVGSRPVQCVAASRETGTGVGRSEQLQQFLDWFRGDFDNCFQVVEDRAAGLGWRAHEHVHCRLTPIADDEHPALAGAGGGAVVFAKYYYNGRPDIVYRQRMYRVVDKDDGSGDLEMQIYKMNFIHGLRVTRANLDFSTLDLGQLEDTQLYEFLPGSEVYWKFQSGEYAGTQLVENGKHFTSYMREGGWMSPEGLRIEDDLVLTKEDLWVAEKVYSKDGTMVAGNRDGIPHKMQRVRLDSELNWTLDPDIAYIHV</sequence>
<dbReference type="EMBL" id="CM020618">
    <property type="protein sequence ID" value="KAK1859251.1"/>
    <property type="molecule type" value="Genomic_DNA"/>
</dbReference>
<dbReference type="Proteomes" id="UP000798662">
    <property type="component" value="Chromosome 1"/>
</dbReference>
<keyword evidence="2" id="KW-1185">Reference proteome</keyword>
<name>A0ACC3BP26_PYRYE</name>
<evidence type="ECO:0000313" key="1">
    <source>
        <dbReference type="EMBL" id="KAK1859251.1"/>
    </source>
</evidence>